<feature type="transmembrane region" description="Helical" evidence="5">
    <location>
        <begin position="12"/>
        <end position="37"/>
    </location>
</feature>
<evidence type="ECO:0000256" key="3">
    <source>
        <dbReference type="ARBA" id="ARBA00022801"/>
    </source>
</evidence>
<keyword evidence="3" id="KW-0378">Hydrolase</keyword>
<dbReference type="AlphaFoldDB" id="A0A1F7Z0G0"/>
<organism evidence="7 8">
    <name type="scientific">Candidatus Woesebacteria bacterium RIFCSPHIGHO2_01_FULL_44_21</name>
    <dbReference type="NCBI Taxonomy" id="1802503"/>
    <lineage>
        <taxon>Bacteria</taxon>
        <taxon>Candidatus Woeseibacteriota</taxon>
    </lineage>
</organism>
<keyword evidence="2" id="KW-0479">Metal-binding</keyword>
<dbReference type="GO" id="GO:0016788">
    <property type="term" value="F:hydrolase activity, acting on ester bonds"/>
    <property type="evidence" value="ECO:0007669"/>
    <property type="project" value="InterPro"/>
</dbReference>
<evidence type="ECO:0000256" key="4">
    <source>
        <dbReference type="ARBA" id="ARBA00022833"/>
    </source>
</evidence>
<evidence type="ECO:0000259" key="6">
    <source>
        <dbReference type="Pfam" id="PF24827"/>
    </source>
</evidence>
<dbReference type="Gene3D" id="3.40.630.10">
    <property type="entry name" value="Zn peptidases"/>
    <property type="match status" value="1"/>
</dbReference>
<evidence type="ECO:0000256" key="1">
    <source>
        <dbReference type="ARBA" id="ARBA00001947"/>
    </source>
</evidence>
<keyword evidence="5" id="KW-1133">Transmembrane helix</keyword>
<keyword evidence="4" id="KW-0862">Zinc</keyword>
<name>A0A1F7Z0G0_9BACT</name>
<dbReference type="Pfam" id="PF24827">
    <property type="entry name" value="AstE_AspA_cat"/>
    <property type="match status" value="1"/>
</dbReference>
<evidence type="ECO:0000256" key="5">
    <source>
        <dbReference type="SAM" id="Phobius"/>
    </source>
</evidence>
<proteinExistence type="predicted"/>
<reference evidence="7 8" key="1">
    <citation type="journal article" date="2016" name="Nat. Commun.">
        <title>Thousands of microbial genomes shed light on interconnected biogeochemical processes in an aquifer system.</title>
        <authorList>
            <person name="Anantharaman K."/>
            <person name="Brown C.T."/>
            <person name="Hug L.A."/>
            <person name="Sharon I."/>
            <person name="Castelle C.J."/>
            <person name="Probst A.J."/>
            <person name="Thomas B.C."/>
            <person name="Singh A."/>
            <person name="Wilkins M.J."/>
            <person name="Karaoz U."/>
            <person name="Brodie E.L."/>
            <person name="Williams K.H."/>
            <person name="Hubbard S.S."/>
            <person name="Banfield J.F."/>
        </authorList>
    </citation>
    <scope>NUCLEOTIDE SEQUENCE [LARGE SCALE GENOMIC DNA]</scope>
</reference>
<dbReference type="GO" id="GO:0046872">
    <property type="term" value="F:metal ion binding"/>
    <property type="evidence" value="ECO:0007669"/>
    <property type="project" value="UniProtKB-KW"/>
</dbReference>
<dbReference type="Proteomes" id="UP000178870">
    <property type="component" value="Unassembled WGS sequence"/>
</dbReference>
<keyword evidence="5" id="KW-0472">Membrane</keyword>
<gene>
    <name evidence="7" type="ORF">A2803_05110</name>
</gene>
<protein>
    <recommendedName>
        <fullName evidence="6">Succinylglutamate desuccinylase/Aspartoacylase catalytic domain-containing protein</fullName>
    </recommendedName>
</protein>
<sequence length="310" mass="36274">MKPQLMHLIKYTMFTMNFFLYVLLFPFWLVVTLWTIATHKGRPWNFICEVKRFTKFYANKKQADTTILFPEKNTERPDTQLIKKQLRAFSKISIFETNYGNPKSFRRILIFTGIHGNEFASVTGFFGINKLLKRSNKSVLPNIKLTSPLNIYGYKKNTRFDELGEDLNRNFAKSLNPKIKLQRNLIDNFKPTLVVSFHEGPVNNFLLISEPNTQVQFTNKFLRLTKQQGIILDPFSYLKYPLKTSGLWQKGIFCEVLQRIGSLSSLGMYCQNKGIKCITLETNWNLSLKEREKMQIFILEAILDQKILIN</sequence>
<evidence type="ECO:0000313" key="7">
    <source>
        <dbReference type="EMBL" id="OGM32944.1"/>
    </source>
</evidence>
<evidence type="ECO:0000256" key="2">
    <source>
        <dbReference type="ARBA" id="ARBA00022723"/>
    </source>
</evidence>
<keyword evidence="5" id="KW-0812">Transmembrane</keyword>
<dbReference type="InterPro" id="IPR055438">
    <property type="entry name" value="AstE_AspA_cat"/>
</dbReference>
<feature type="domain" description="Succinylglutamate desuccinylase/Aspartoacylase catalytic" evidence="6">
    <location>
        <begin position="106"/>
        <end position="176"/>
    </location>
</feature>
<evidence type="ECO:0000313" key="8">
    <source>
        <dbReference type="Proteomes" id="UP000178870"/>
    </source>
</evidence>
<comment type="caution">
    <text evidence="7">The sequence shown here is derived from an EMBL/GenBank/DDBJ whole genome shotgun (WGS) entry which is preliminary data.</text>
</comment>
<accession>A0A1F7Z0G0</accession>
<comment type="cofactor">
    <cofactor evidence="1">
        <name>Zn(2+)</name>
        <dbReference type="ChEBI" id="CHEBI:29105"/>
    </cofactor>
</comment>
<dbReference type="EMBL" id="MGGP01000011">
    <property type="protein sequence ID" value="OGM32944.1"/>
    <property type="molecule type" value="Genomic_DNA"/>
</dbReference>
<dbReference type="SUPFAM" id="SSF53187">
    <property type="entry name" value="Zn-dependent exopeptidases"/>
    <property type="match status" value="1"/>
</dbReference>